<dbReference type="RefSeq" id="WP_128695079.1">
    <property type="nucleotide sequence ID" value="NZ_LHQS01000004.1"/>
</dbReference>
<comment type="caution">
    <text evidence="3">The sequence shown here is derived from an EMBL/GenBank/DDBJ whole genome shotgun (WGS) entry which is preliminary data.</text>
</comment>
<dbReference type="AlphaFoldDB" id="A0A498GZ89"/>
<dbReference type="Gene3D" id="2.60.40.10">
    <property type="entry name" value="Immunoglobulins"/>
    <property type="match status" value="1"/>
</dbReference>
<evidence type="ECO:0000313" key="4">
    <source>
        <dbReference type="Proteomes" id="UP000290932"/>
    </source>
</evidence>
<dbReference type="FunFam" id="2.60.40.10:FF:000270">
    <property type="entry name" value="Cell surface protein"/>
    <property type="match status" value="1"/>
</dbReference>
<dbReference type="CDD" id="cd00146">
    <property type="entry name" value="PKD"/>
    <property type="match status" value="1"/>
</dbReference>
<dbReference type="EMBL" id="LHQS01000004">
    <property type="protein sequence ID" value="RXE55170.1"/>
    <property type="molecule type" value="Genomic_DNA"/>
</dbReference>
<dbReference type="InterPro" id="IPR000601">
    <property type="entry name" value="PKD_dom"/>
</dbReference>
<evidence type="ECO:0000256" key="1">
    <source>
        <dbReference type="SAM" id="Phobius"/>
    </source>
</evidence>
<keyword evidence="1" id="KW-1133">Transmembrane helix</keyword>
<evidence type="ECO:0000259" key="2">
    <source>
        <dbReference type="PROSITE" id="PS50093"/>
    </source>
</evidence>
<dbReference type="InterPro" id="IPR022409">
    <property type="entry name" value="PKD/Chitinase_dom"/>
</dbReference>
<dbReference type="Pfam" id="PF18911">
    <property type="entry name" value="PKD_4"/>
    <property type="match status" value="1"/>
</dbReference>
<reference evidence="3 4" key="1">
    <citation type="journal article" date="2015" name="Int. J. Syst. Evol. Microbiol.">
        <title>Methanoculleus taiwanensis sp. nov., a methanogen isolated from deep marine sediment at the deformation front area near Taiwan.</title>
        <authorList>
            <person name="Weng C.Y."/>
            <person name="Chen S.C."/>
            <person name="Lai M.C."/>
            <person name="Wu S.Y."/>
            <person name="Lin S."/>
            <person name="Yang T.F."/>
            <person name="Chen P.C."/>
        </authorList>
    </citation>
    <scope>NUCLEOTIDE SEQUENCE [LARGE SCALE GENOMIC DNA]</scope>
    <source>
        <strain evidence="3 4">CYW4</strain>
    </source>
</reference>
<dbReference type="PROSITE" id="PS50093">
    <property type="entry name" value="PKD"/>
    <property type="match status" value="1"/>
</dbReference>
<dbReference type="SUPFAM" id="SSF49299">
    <property type="entry name" value="PKD domain"/>
    <property type="match status" value="1"/>
</dbReference>
<feature type="transmembrane region" description="Helical" evidence="1">
    <location>
        <begin position="15"/>
        <end position="36"/>
    </location>
</feature>
<organism evidence="3 4">
    <name type="scientific">Methanoculleus taiwanensis</name>
    <dbReference type="NCBI Taxonomy" id="1550565"/>
    <lineage>
        <taxon>Archaea</taxon>
        <taxon>Methanobacteriati</taxon>
        <taxon>Methanobacteriota</taxon>
        <taxon>Stenosarchaea group</taxon>
        <taxon>Methanomicrobia</taxon>
        <taxon>Methanomicrobiales</taxon>
        <taxon>Methanomicrobiaceae</taxon>
        <taxon>Methanoculleus</taxon>
    </lineage>
</organism>
<dbReference type="Proteomes" id="UP000290932">
    <property type="component" value="Unassembled WGS sequence"/>
</dbReference>
<keyword evidence="4" id="KW-1185">Reference proteome</keyword>
<feature type="domain" description="PKD" evidence="2">
    <location>
        <begin position="172"/>
        <end position="251"/>
    </location>
</feature>
<name>A0A498GZ89_9EURY</name>
<dbReference type="Pfam" id="PF07790">
    <property type="entry name" value="Pilin_N"/>
    <property type="match status" value="1"/>
</dbReference>
<keyword evidence="1" id="KW-0812">Transmembrane</keyword>
<gene>
    <name evidence="3" type="ORF">ABH15_13210</name>
</gene>
<protein>
    <recommendedName>
        <fullName evidence="2">PKD domain-containing protein</fullName>
    </recommendedName>
</protein>
<evidence type="ECO:0000313" key="3">
    <source>
        <dbReference type="EMBL" id="RXE55170.1"/>
    </source>
</evidence>
<accession>A0A498GZ89</accession>
<dbReference type="InterPro" id="IPR013783">
    <property type="entry name" value="Ig-like_fold"/>
</dbReference>
<dbReference type="InterPro" id="IPR035986">
    <property type="entry name" value="PKD_dom_sf"/>
</dbReference>
<dbReference type="InterPro" id="IPR012859">
    <property type="entry name" value="Pilin_N_archaeal"/>
</dbReference>
<dbReference type="SMART" id="SM00089">
    <property type="entry name" value="PKD"/>
    <property type="match status" value="1"/>
</dbReference>
<keyword evidence="1" id="KW-0472">Membrane</keyword>
<proteinExistence type="predicted"/>
<sequence length="426" mass="44792">MHRSPLTTRAVSEPLGAVILIGIIALGVALLALAMLSQPPPMIIPRLDAAITNESTALFIRHDGGDPLQWGTFMVRVDGVDRTGFCSIVGGDDGGVWHIGEVLFDPGTGETVPPDLVQIIYTGGRSPVLLVSQELDPDRQSPIPTFPTVPTTVPTTAAPTTATPTPTPGIPPAAAFTADTAGGTAPLTVRFTDRSTGSPTSWLWNFGDASGGSVQNPVHTYTAAGTYTVSLTAANGYGNDTVTKDGYVIVTPPKGYAEISLQKQSGKWHIADGTYLQFRVTDAWGSIIVDGRRYSPWPGETVRMAIVGDQQGWITISPTAIETFEFDDVALSIAGEQVAEGRIRWTGADIIGYTDVESTLTLVVDGKSAETLLNVDGRTIIDGVNRSAITVKGLIPGGSGMLQLNPDSRPTGSVELIGGAASWELR</sequence>